<name>A0ABQ8PPH4_9FUNG</name>
<keyword evidence="3" id="KW-1185">Reference proteome</keyword>
<feature type="compositionally biased region" description="Basic and acidic residues" evidence="1">
    <location>
        <begin position="11"/>
        <end position="26"/>
    </location>
</feature>
<dbReference type="Pfam" id="PF15370">
    <property type="entry name" value="NOPCHAP1"/>
    <property type="match status" value="1"/>
</dbReference>
<dbReference type="Proteomes" id="UP001151295">
    <property type="component" value="Unassembled WGS sequence"/>
</dbReference>
<proteinExistence type="predicted"/>
<dbReference type="PANTHER" id="PTHR28674:SF1">
    <property type="entry name" value="NOP PROTEIN CHAPERONE 1"/>
    <property type="match status" value="1"/>
</dbReference>
<evidence type="ECO:0000256" key="1">
    <source>
        <dbReference type="SAM" id="MobiDB-lite"/>
    </source>
</evidence>
<dbReference type="InterPro" id="IPR027921">
    <property type="entry name" value="NOPCHAP1"/>
</dbReference>
<reference evidence="2" key="1">
    <citation type="submission" date="2022-07" db="EMBL/GenBank/DDBJ databases">
        <title>Phylogenomic reconstructions and comparative analyses of Kickxellomycotina fungi.</title>
        <authorList>
            <person name="Reynolds N.K."/>
            <person name="Stajich J.E."/>
            <person name="Barry K."/>
            <person name="Grigoriev I.V."/>
            <person name="Crous P."/>
            <person name="Smith M.E."/>
        </authorList>
    </citation>
    <scope>NUCLEOTIDE SEQUENCE</scope>
    <source>
        <strain evidence="2">BCRC 34882</strain>
    </source>
</reference>
<evidence type="ECO:0000313" key="3">
    <source>
        <dbReference type="Proteomes" id="UP001151295"/>
    </source>
</evidence>
<accession>A0ABQ8PPH4</accession>
<dbReference type="EMBL" id="JANBQD010000022">
    <property type="protein sequence ID" value="KAJ1992992.1"/>
    <property type="molecule type" value="Genomic_DNA"/>
</dbReference>
<feature type="compositionally biased region" description="Low complexity" evidence="1">
    <location>
        <begin position="219"/>
        <end position="230"/>
    </location>
</feature>
<feature type="compositionally biased region" description="Basic and acidic residues" evidence="1">
    <location>
        <begin position="157"/>
        <end position="169"/>
    </location>
</feature>
<gene>
    <name evidence="2" type="ORF">EDC05_002433</name>
</gene>
<dbReference type="PANTHER" id="PTHR28674">
    <property type="entry name" value="SIMILAR TO DNA SEGMENT, CHR 10, WAYNE STATE UNIVERSITY 102,-EXPRESSED"/>
    <property type="match status" value="1"/>
</dbReference>
<organism evidence="2 3">
    <name type="scientific">Coemansia umbellata</name>
    <dbReference type="NCBI Taxonomy" id="1424467"/>
    <lineage>
        <taxon>Eukaryota</taxon>
        <taxon>Fungi</taxon>
        <taxon>Fungi incertae sedis</taxon>
        <taxon>Zoopagomycota</taxon>
        <taxon>Kickxellomycotina</taxon>
        <taxon>Kickxellomycetes</taxon>
        <taxon>Kickxellales</taxon>
        <taxon>Kickxellaceae</taxon>
        <taxon>Coemansia</taxon>
    </lineage>
</organism>
<comment type="caution">
    <text evidence="2">The sequence shown here is derived from an EMBL/GenBank/DDBJ whole genome shotgun (WGS) entry which is preliminary data.</text>
</comment>
<evidence type="ECO:0000313" key="2">
    <source>
        <dbReference type="EMBL" id="KAJ1992992.1"/>
    </source>
</evidence>
<sequence>MGGGGKHKKTSDRSLLDISENDDKSMPELPSFLLGKGFSDKANIELDPTITSDSSASKRTFHVEPPSALLSRLQAFLPQIAEANSKLKDDIANDPNKLDIENVSDSEEQYIEMDLGLGVFDMKPKKDTQKAGNIIIGSKTDANSSTESDSEGDDMDDKTQYRKGKEPKIVLDPNSAAKRTRRKPHIEVLGTFNMPSDSDDLMGEGSNSKPDFDSDSDLDSNSLSDQPMNE</sequence>
<feature type="compositionally biased region" description="Basic residues" evidence="1">
    <location>
        <begin position="1"/>
        <end position="10"/>
    </location>
</feature>
<feature type="region of interest" description="Disordered" evidence="1">
    <location>
        <begin position="1"/>
        <end position="29"/>
    </location>
</feature>
<feature type="region of interest" description="Disordered" evidence="1">
    <location>
        <begin position="131"/>
        <end position="230"/>
    </location>
</feature>
<protein>
    <submittedName>
        <fullName evidence="2">Uncharacterized protein</fullName>
    </submittedName>
</protein>